<gene>
    <name evidence="10" type="ORF">C1280_24870</name>
</gene>
<evidence type="ECO:0000256" key="1">
    <source>
        <dbReference type="ARBA" id="ARBA00004167"/>
    </source>
</evidence>
<dbReference type="SUPFAM" id="SSF141072">
    <property type="entry name" value="CalX-like"/>
    <property type="match status" value="1"/>
</dbReference>
<comment type="subcellular location">
    <subcellularLocation>
        <location evidence="1">Membrane</location>
        <topology evidence="1">Single-pass membrane protein</topology>
    </subcellularLocation>
</comment>
<dbReference type="InterPro" id="IPR013519">
    <property type="entry name" value="Int_alpha_beta-p"/>
</dbReference>
<reference evidence="10 11" key="1">
    <citation type="submission" date="2018-01" db="EMBL/GenBank/DDBJ databases">
        <title>G. obscuriglobus.</title>
        <authorList>
            <person name="Franke J."/>
            <person name="Blomberg W."/>
            <person name="Selmecki A."/>
        </authorList>
    </citation>
    <scope>NUCLEOTIDE SEQUENCE [LARGE SCALE GENOMIC DNA]</scope>
    <source>
        <strain evidence="10 11">DSM 5831</strain>
    </source>
</reference>
<dbReference type="InterPro" id="IPR038081">
    <property type="entry name" value="CalX-like_sf"/>
</dbReference>
<keyword evidence="2" id="KW-0812">Transmembrane</keyword>
<name>A0A2Z3H8Q2_9BACT</name>
<dbReference type="GO" id="GO:0007154">
    <property type="term" value="P:cell communication"/>
    <property type="evidence" value="ECO:0007669"/>
    <property type="project" value="InterPro"/>
</dbReference>
<accession>A0A2Z3H8Q2</accession>
<dbReference type="InterPro" id="IPR045232">
    <property type="entry name" value="FAM234"/>
</dbReference>
<dbReference type="InterPro" id="IPR028994">
    <property type="entry name" value="Integrin_alpha_N"/>
</dbReference>
<dbReference type="RefSeq" id="WP_010041676.1">
    <property type="nucleotide sequence ID" value="NZ_CP025958.1"/>
</dbReference>
<dbReference type="GO" id="GO:0016020">
    <property type="term" value="C:membrane"/>
    <property type="evidence" value="ECO:0007669"/>
    <property type="project" value="UniProtKB-SubCell"/>
</dbReference>
<dbReference type="InterPro" id="IPR003644">
    <property type="entry name" value="Calx_beta"/>
</dbReference>
<dbReference type="Pfam" id="PF14339">
    <property type="entry name" value="DUF4394"/>
    <property type="match status" value="1"/>
</dbReference>
<dbReference type="PANTHER" id="PTHR21419:SF23">
    <property type="entry name" value="PROTEIN DEFECTIVE IN EXINE FORMATION 1"/>
    <property type="match status" value="1"/>
</dbReference>
<dbReference type="EMBL" id="CP025958">
    <property type="protein sequence ID" value="AWM39917.1"/>
    <property type="molecule type" value="Genomic_DNA"/>
</dbReference>
<organism evidence="10 11">
    <name type="scientific">Gemmata obscuriglobus</name>
    <dbReference type="NCBI Taxonomy" id="114"/>
    <lineage>
        <taxon>Bacteria</taxon>
        <taxon>Pseudomonadati</taxon>
        <taxon>Planctomycetota</taxon>
        <taxon>Planctomycetia</taxon>
        <taxon>Gemmatales</taxon>
        <taxon>Gemmataceae</taxon>
        <taxon>Gemmata</taxon>
    </lineage>
</organism>
<dbReference type="PANTHER" id="PTHR21419">
    <property type="match status" value="1"/>
</dbReference>
<keyword evidence="11" id="KW-1185">Reference proteome</keyword>
<keyword evidence="8" id="KW-0325">Glycoprotein</keyword>
<evidence type="ECO:0000259" key="9">
    <source>
        <dbReference type="SMART" id="SM00237"/>
    </source>
</evidence>
<keyword evidence="7" id="KW-0472">Membrane</keyword>
<evidence type="ECO:0000256" key="3">
    <source>
        <dbReference type="ARBA" id="ARBA00022729"/>
    </source>
</evidence>
<evidence type="ECO:0000313" key="10">
    <source>
        <dbReference type="EMBL" id="AWM39917.1"/>
    </source>
</evidence>
<keyword evidence="5" id="KW-0106">Calcium</keyword>
<dbReference type="SMART" id="SM00191">
    <property type="entry name" value="Int_alpha"/>
    <property type="match status" value="4"/>
</dbReference>
<keyword evidence="3" id="KW-0732">Signal</keyword>
<proteinExistence type="predicted"/>
<evidence type="ECO:0000256" key="8">
    <source>
        <dbReference type="ARBA" id="ARBA00023180"/>
    </source>
</evidence>
<dbReference type="AlphaFoldDB" id="A0A2Z3H8Q2"/>
<dbReference type="SMART" id="SM00237">
    <property type="entry name" value="Calx_beta"/>
    <property type="match status" value="1"/>
</dbReference>
<protein>
    <submittedName>
        <fullName evidence="10">DUF4394 domain-containing protein</fullName>
    </submittedName>
</protein>
<evidence type="ECO:0000313" key="11">
    <source>
        <dbReference type="Proteomes" id="UP000245802"/>
    </source>
</evidence>
<dbReference type="InterPro" id="IPR025507">
    <property type="entry name" value="DUF4394"/>
</dbReference>
<evidence type="ECO:0000256" key="2">
    <source>
        <dbReference type="ARBA" id="ARBA00022692"/>
    </source>
</evidence>
<keyword evidence="4" id="KW-0677">Repeat</keyword>
<dbReference type="KEGG" id="gog:C1280_24870"/>
<sequence>MSASLRAVAGVRLGCETLEDRATPAAAYALSGASLLAFDTTNADSVTSTAVTGVATGETLVGIDFRAADGLLYGLGVNAATDTATLYTISLESGAATAVGTAGTIAFSDASDNPVELPAPASANYGVSFDPAADQLRVVTGTGLTFRVDPATGAAIDGNNGLAGSVAGTNPDGAVNGLPSGSTGVSGTAYTTAAPGAPVTQYTLDVASNSLFIQGSGNSGTQSGQLAVTLDGAPLDFTAVKGFDIPGDISVTEPGTPATGKAVAALVVGGTTQVYEIDLATGAATEIGAAPAGTRSLVLSSTIVQMAEVEFASAEFTATEAGRVAEVTLTRTGDLSAELTVSVLVTGGTATEGVDFTGVTSADALSVVGVSYVVTFAAGSDTATLNIPITDDGVAESDETITLMLSTPSAGAVGEQGTAVVTVKDSGGPAPMPVGSSSEPFVAVGSGVGTGLVYLLNADGTPRGGFMPYGPTMNAGVKVATADVDGDGVQDVITAPGLFLSHVKVFSGATGAELYSFNAFDPSWYFLGINIAAGDVNGDGKAEILVGTATGSTHVKVYDGATGTEGLNFYAFAGSLTGVTLAAGDVNGDGKADLVAGSGGGISNVKAIDLKSGATLYNFVAYRGFVNGVTVATGDIDGDGLDDIVTGTARGGAQVKVFNGRNGDEMRSTYAFPMVFGGGVNVATRDVNRDGIPDVLVSAADFTDQTKVFDGSSGKEINSFLAFGVEFPGGAFIG</sequence>
<dbReference type="Proteomes" id="UP000245802">
    <property type="component" value="Chromosome"/>
</dbReference>
<dbReference type="Gene3D" id="2.60.40.2030">
    <property type="match status" value="1"/>
</dbReference>
<dbReference type="SUPFAM" id="SSF69318">
    <property type="entry name" value="Integrin alpha N-terminal domain"/>
    <property type="match status" value="1"/>
</dbReference>
<dbReference type="OrthoDB" id="9770183at2"/>
<dbReference type="InterPro" id="IPR013517">
    <property type="entry name" value="FG-GAP"/>
</dbReference>
<feature type="domain" description="Calx-beta" evidence="9">
    <location>
        <begin position="296"/>
        <end position="406"/>
    </location>
</feature>
<dbReference type="Pfam" id="PF03160">
    <property type="entry name" value="Calx-beta"/>
    <property type="match status" value="1"/>
</dbReference>
<evidence type="ECO:0000256" key="6">
    <source>
        <dbReference type="ARBA" id="ARBA00022989"/>
    </source>
</evidence>
<dbReference type="Gene3D" id="2.130.10.130">
    <property type="entry name" value="Integrin alpha, N-terminal"/>
    <property type="match status" value="2"/>
</dbReference>
<keyword evidence="6" id="KW-1133">Transmembrane helix</keyword>
<evidence type="ECO:0000256" key="7">
    <source>
        <dbReference type="ARBA" id="ARBA00023136"/>
    </source>
</evidence>
<evidence type="ECO:0000256" key="5">
    <source>
        <dbReference type="ARBA" id="ARBA00022837"/>
    </source>
</evidence>
<evidence type="ECO:0000256" key="4">
    <source>
        <dbReference type="ARBA" id="ARBA00022737"/>
    </source>
</evidence>
<dbReference type="Pfam" id="PF13517">
    <property type="entry name" value="FG-GAP_3"/>
    <property type="match status" value="2"/>
</dbReference>